<evidence type="ECO:0000313" key="2">
    <source>
        <dbReference type="EMBL" id="KAA0186739.1"/>
    </source>
</evidence>
<dbReference type="AlphaFoldDB" id="A0A8E0VGI1"/>
<feature type="region of interest" description="Disordered" evidence="1">
    <location>
        <begin position="90"/>
        <end position="211"/>
    </location>
</feature>
<protein>
    <submittedName>
        <fullName evidence="2">Uncharacterized protein</fullName>
    </submittedName>
</protein>
<reference evidence="2" key="1">
    <citation type="submission" date="2019-05" db="EMBL/GenBank/DDBJ databases">
        <title>Annotation for the trematode Fasciolopsis buski.</title>
        <authorList>
            <person name="Choi Y.-J."/>
        </authorList>
    </citation>
    <scope>NUCLEOTIDE SEQUENCE</scope>
    <source>
        <strain evidence="2">HT</strain>
        <tissue evidence="2">Whole worm</tissue>
    </source>
</reference>
<evidence type="ECO:0000313" key="3">
    <source>
        <dbReference type="Proteomes" id="UP000728185"/>
    </source>
</evidence>
<name>A0A8E0VGI1_9TREM</name>
<comment type="caution">
    <text evidence="2">The sequence shown here is derived from an EMBL/GenBank/DDBJ whole genome shotgun (WGS) entry which is preliminary data.</text>
</comment>
<feature type="compositionally biased region" description="Polar residues" evidence="1">
    <location>
        <begin position="156"/>
        <end position="166"/>
    </location>
</feature>
<feature type="region of interest" description="Disordered" evidence="1">
    <location>
        <begin position="362"/>
        <end position="389"/>
    </location>
</feature>
<sequence>MLNKVTYPFRLVIDSDLMGSASPSQPRKDEPDSSTPSLSIGSMGISVEDFPWLQPLTDCIALSRSHGLLLEYDRVDPTTRLKSYNNIPLVQDTDSENVGGEGLRQSKHLQSNDDDIDHVSGDRTLSCNHTESEARPSEGPTLTYSPAKDKQETESHQNVNAVSVDTTVDRSIQEETTSGQDSATNSSSKYSVPQMTNTNLTESRPRSAPSPVVTEIGLNRSRSSLKTNEDAPPATAMEIPSLSGRLAHVHERLTQLDVPCSISCATWPDMIQLRSERREVWSLAERLIFGRSADEFFEKQKDSIEVSSADHLPLSSSDQNSASNEDFFHQLLTMRLISAPRSSSNQPDHRLPGMRNTLEVSLTDSGVHSSRVSRSDPELAREPPGAISDHLTASVSTSKQTISKKDGSVHNFLELKLRLVDILARFGRLLCERVLLTRFTCGQLNAYPTENVTGFRDLPRDPLRSGWTLMDWLLYDPDNKALWAASEQKASSEEVNRSVEDMITRSYLPQIHTRLVQLTTTTAVSPNSVGDRVEIGAHALPTWMLASGVRELCANNEAEQSTTVNQSKSHIVKSWSQGSVGGRLMLFFLLYHLVQARYAQAIRLLSRIMYQIEEPPTGALRGLVTCGSTPSLGPLRSVHSSPANSLLTAKRIHPWLVWILERIGWKEIANHMEQQAPMFFPESDYSLMADLH</sequence>
<organism evidence="2 3">
    <name type="scientific">Fasciolopsis buskii</name>
    <dbReference type="NCBI Taxonomy" id="27845"/>
    <lineage>
        <taxon>Eukaryota</taxon>
        <taxon>Metazoa</taxon>
        <taxon>Spiralia</taxon>
        <taxon>Lophotrochozoa</taxon>
        <taxon>Platyhelminthes</taxon>
        <taxon>Trematoda</taxon>
        <taxon>Digenea</taxon>
        <taxon>Plagiorchiida</taxon>
        <taxon>Echinostomata</taxon>
        <taxon>Echinostomatoidea</taxon>
        <taxon>Fasciolidae</taxon>
        <taxon>Fasciolopsis</taxon>
    </lineage>
</organism>
<accession>A0A8E0VGI1</accession>
<gene>
    <name evidence="2" type="ORF">FBUS_08105</name>
</gene>
<dbReference type="Proteomes" id="UP000728185">
    <property type="component" value="Unassembled WGS sequence"/>
</dbReference>
<dbReference type="OrthoDB" id="10256524at2759"/>
<feature type="compositionally biased region" description="Polar residues" evidence="1">
    <location>
        <begin position="174"/>
        <end position="202"/>
    </location>
</feature>
<dbReference type="EMBL" id="LUCM01009588">
    <property type="protein sequence ID" value="KAA0186739.1"/>
    <property type="molecule type" value="Genomic_DNA"/>
</dbReference>
<proteinExistence type="predicted"/>
<feature type="compositionally biased region" description="Polar residues" evidence="1">
    <location>
        <begin position="362"/>
        <end position="372"/>
    </location>
</feature>
<evidence type="ECO:0000256" key="1">
    <source>
        <dbReference type="SAM" id="MobiDB-lite"/>
    </source>
</evidence>
<keyword evidence="3" id="KW-1185">Reference proteome</keyword>
<feature type="region of interest" description="Disordered" evidence="1">
    <location>
        <begin position="18"/>
        <end position="40"/>
    </location>
</feature>